<dbReference type="Proteomes" id="UP000254712">
    <property type="component" value="Unassembled WGS sequence"/>
</dbReference>
<proteinExistence type="inferred from homology"/>
<dbReference type="GO" id="GO:0005886">
    <property type="term" value="C:plasma membrane"/>
    <property type="evidence" value="ECO:0007669"/>
    <property type="project" value="UniProtKB-SubCell"/>
</dbReference>
<dbReference type="Pfam" id="PF03170">
    <property type="entry name" value="BcsB"/>
    <property type="match status" value="1"/>
</dbReference>
<gene>
    <name evidence="7" type="primary">bscB_4</name>
    <name evidence="7" type="ORF">NCTC8261_00403</name>
</gene>
<comment type="function">
    <text evidence="6">Binds the cellulose synthase activator, bis-(3'-5') cyclic diguanylic acid (c-di-GMP).</text>
</comment>
<dbReference type="PANTHER" id="PTHR39083:SF1">
    <property type="entry name" value="CYCLIC DI-GMP-BINDING PROTEIN"/>
    <property type="match status" value="1"/>
</dbReference>
<evidence type="ECO:0000256" key="4">
    <source>
        <dbReference type="ARBA" id="ARBA00022989"/>
    </source>
</evidence>
<evidence type="ECO:0000256" key="5">
    <source>
        <dbReference type="ARBA" id="ARBA00023136"/>
    </source>
</evidence>
<keyword evidence="6" id="KW-0997">Cell inner membrane</keyword>
<evidence type="ECO:0000256" key="1">
    <source>
        <dbReference type="ARBA" id="ARBA00004162"/>
    </source>
</evidence>
<comment type="pathway">
    <text evidence="6">Glycan metabolism; bacterial cellulose biosynthesis.</text>
</comment>
<keyword evidence="2 6" id="KW-1003">Cell membrane</keyword>
<keyword evidence="6" id="KW-0135">Cellulose biosynthesis</keyword>
<protein>
    <recommendedName>
        <fullName evidence="6">Cyclic di-GMP-binding protein</fullName>
    </recommendedName>
    <alternativeName>
        <fullName evidence="6">Cellulose synthase regulatory subunit</fullName>
    </alternativeName>
</protein>
<keyword evidence="5" id="KW-0472">Membrane</keyword>
<comment type="subunit">
    <text evidence="6">Tightly associated with the cellulose synthase catalytic subunit.</text>
</comment>
<dbReference type="PANTHER" id="PTHR39083">
    <property type="entry name" value="CYCLIC DI-GMP-BINDING PROTEIN"/>
    <property type="match status" value="1"/>
</dbReference>
<reference evidence="7 8" key="1">
    <citation type="submission" date="2018-06" db="EMBL/GenBank/DDBJ databases">
        <authorList>
            <consortium name="Pathogen Informatics"/>
            <person name="Doyle S."/>
        </authorList>
    </citation>
    <scope>NUCLEOTIDE SEQUENCE [LARGE SCALE GENOMIC DNA]</scope>
    <source>
        <strain evidence="7 8">NCTC8261</strain>
    </source>
</reference>
<dbReference type="UniPathway" id="UPA00694"/>
<comment type="subcellular location">
    <subcellularLocation>
        <location evidence="6">Cell inner membrane</location>
    </subcellularLocation>
    <subcellularLocation>
        <location evidence="1">Cell membrane</location>
        <topology evidence="1">Single-pass membrane protein</topology>
    </subcellularLocation>
</comment>
<dbReference type="GO" id="GO:0030244">
    <property type="term" value="P:cellulose biosynthetic process"/>
    <property type="evidence" value="ECO:0007669"/>
    <property type="project" value="UniProtKB-KW"/>
</dbReference>
<evidence type="ECO:0000313" key="8">
    <source>
        <dbReference type="Proteomes" id="UP000254712"/>
    </source>
</evidence>
<accession>A0A379WLD7</accession>
<keyword evidence="6" id="KW-0973">c-di-GMP</keyword>
<evidence type="ECO:0000256" key="3">
    <source>
        <dbReference type="ARBA" id="ARBA00022692"/>
    </source>
</evidence>
<dbReference type="GO" id="GO:0006011">
    <property type="term" value="P:UDP-alpha-D-glucose metabolic process"/>
    <property type="evidence" value="ECO:0007669"/>
    <property type="project" value="InterPro"/>
</dbReference>
<dbReference type="Gene3D" id="2.60.120.260">
    <property type="entry name" value="Galactose-binding domain-like"/>
    <property type="match status" value="1"/>
</dbReference>
<name>A0A379WLD7_SALET</name>
<organism evidence="7 8">
    <name type="scientific">Salmonella enterica I</name>
    <dbReference type="NCBI Taxonomy" id="59201"/>
    <lineage>
        <taxon>Bacteria</taxon>
        <taxon>Pseudomonadati</taxon>
        <taxon>Pseudomonadota</taxon>
        <taxon>Gammaproteobacteria</taxon>
        <taxon>Enterobacterales</taxon>
        <taxon>Enterobacteriaceae</taxon>
        <taxon>Salmonella</taxon>
    </lineage>
</organism>
<dbReference type="EMBL" id="UGXT01000002">
    <property type="protein sequence ID" value="SUH34226.1"/>
    <property type="molecule type" value="Genomic_DNA"/>
</dbReference>
<evidence type="ECO:0000256" key="6">
    <source>
        <dbReference type="RuleBase" id="RU365021"/>
    </source>
</evidence>
<keyword evidence="3" id="KW-0812">Transmembrane</keyword>
<dbReference type="AlphaFoldDB" id="A0A379WLD7"/>
<dbReference type="InterPro" id="IPR018513">
    <property type="entry name" value="Cell_synthase_bac"/>
</dbReference>
<comment type="similarity">
    <text evidence="6">Belongs to the AcsB/BcsB family.</text>
</comment>
<sequence>MNLPPDLYLLRSNGIDMDLNYRYTSPPTKDSSRLDISLNNQFLQAFSLNSTQETNRLLLRPAGTSGTAGW</sequence>
<evidence type="ECO:0000256" key="2">
    <source>
        <dbReference type="ARBA" id="ARBA00022475"/>
    </source>
</evidence>
<evidence type="ECO:0000313" key="7">
    <source>
        <dbReference type="EMBL" id="SUH34226.1"/>
    </source>
</evidence>
<keyword evidence="4" id="KW-1133">Transmembrane helix</keyword>